<evidence type="ECO:0000313" key="1">
    <source>
        <dbReference type="EMBL" id="QMP86959.1"/>
    </source>
</evidence>
<dbReference type="EMBL" id="MT497091">
    <property type="protein sequence ID" value="QMP86959.1"/>
    <property type="molecule type" value="Genomic_DNA"/>
</dbReference>
<sequence length="264" mass="28768">MFISIANAIGVNRASGVKYDSDYQAVLNYATTQGYTLPSASQQIIQNQLVIDLKAGGVWNKLDVLYIFANDGGGDFGTLNWKSPLANQATLINTPTFTTNEGFMGNGTSSYIDTNFNPATQGVNYTLDNASRYFYGFDALNGARFEGNLDGINNMRYATFAPGFSNLKINSGANNIMSSAFQYNLTSEMKSIHRTSDTDIMLYNAEVGDSRTLTSVDLPTSNQTLFRVGTNYVSVGSKMYAMGSSLVTENTDFVNAFDTYLNSL</sequence>
<keyword evidence="2" id="KW-1185">Reference proteome</keyword>
<gene>
    <name evidence="1" type="ORF">elemo135B_phanotate8</name>
</gene>
<accession>A0A7D7F7M2</accession>
<reference evidence="2" key="1">
    <citation type="submission" date="2020-05" db="EMBL/GenBank/DDBJ databases">
        <title>Genomics and ecology of novel Flavobacterium phages from the Baltic Sea.</title>
        <authorList>
            <person name="Hoetzinger M."/>
            <person name="Nilsson E."/>
            <person name="Holmfeldt K."/>
        </authorList>
    </citation>
    <scope>NUCLEOTIDE SEQUENCE [LARGE SCALE GENOMIC DNA]</scope>
</reference>
<name>A0A7D7F7M2_9CAUD</name>
<organism evidence="1 2">
    <name type="scientific">Flavobacterium phage vB_FspP_elemoD_13-5B</name>
    <dbReference type="NCBI Taxonomy" id="2743801"/>
    <lineage>
        <taxon>Viruses</taxon>
        <taxon>Duplodnaviria</taxon>
        <taxon>Heunggongvirae</taxon>
        <taxon>Uroviricota</taxon>
        <taxon>Caudoviricetes</taxon>
        <taxon>Elemovirus</taxon>
        <taxon>Elemovirus elemoD</taxon>
    </lineage>
</organism>
<proteinExistence type="predicted"/>
<evidence type="ECO:0000313" key="2">
    <source>
        <dbReference type="Proteomes" id="UP000514751"/>
    </source>
</evidence>
<protein>
    <submittedName>
        <fullName evidence="1">Putative YapH protein</fullName>
    </submittedName>
</protein>
<dbReference type="Proteomes" id="UP000514751">
    <property type="component" value="Segment"/>
</dbReference>